<feature type="region of interest" description="Disordered" evidence="1">
    <location>
        <begin position="1"/>
        <end position="29"/>
    </location>
</feature>
<dbReference type="GeneID" id="56029005"/>
<evidence type="ECO:0000256" key="1">
    <source>
        <dbReference type="SAM" id="MobiDB-lite"/>
    </source>
</evidence>
<name>A0A7D5KLQ2_9EURY</name>
<evidence type="ECO:0000313" key="2">
    <source>
        <dbReference type="EMBL" id="QLG27715.1"/>
    </source>
</evidence>
<feature type="compositionally biased region" description="Gly residues" evidence="1">
    <location>
        <begin position="1"/>
        <end position="13"/>
    </location>
</feature>
<evidence type="ECO:0000313" key="3">
    <source>
        <dbReference type="Proteomes" id="UP000509750"/>
    </source>
</evidence>
<gene>
    <name evidence="2" type="ORF">HUG10_09190</name>
</gene>
<sequence>MTGIVGGGGGGGYDYVQNPEPVDPEEGEEWYETGANKAFVFDGAAWIEQTVTSHGALSDLDQDDHPQYATDNKVDSHAADADAHHSRPTGTQTESRDVNANQGGYVSHPTHNGNSGFCRKAVLDIDATGCASEQTQTFTVNYADGTSDSKSVSAPGGGTGQGEIIIDPPKQVVDATADGAATCQDSAITLYHVDLPSHAHGI</sequence>
<organism evidence="2 3">
    <name type="scientific">Halorarum halophilum</name>
    <dbReference type="NCBI Taxonomy" id="2743090"/>
    <lineage>
        <taxon>Archaea</taxon>
        <taxon>Methanobacteriati</taxon>
        <taxon>Methanobacteriota</taxon>
        <taxon>Stenosarchaea group</taxon>
        <taxon>Halobacteria</taxon>
        <taxon>Halobacteriales</taxon>
        <taxon>Haloferacaceae</taxon>
        <taxon>Halorarum</taxon>
    </lineage>
</organism>
<dbReference type="RefSeq" id="WP_179169290.1">
    <property type="nucleotide sequence ID" value="NZ_CP058529.1"/>
</dbReference>
<dbReference type="Proteomes" id="UP000509750">
    <property type="component" value="Chromosome"/>
</dbReference>
<feature type="region of interest" description="Disordered" evidence="1">
    <location>
        <begin position="57"/>
        <end position="111"/>
    </location>
</feature>
<feature type="compositionally biased region" description="Basic and acidic residues" evidence="1">
    <location>
        <begin position="72"/>
        <end position="85"/>
    </location>
</feature>
<feature type="compositionally biased region" description="Polar residues" evidence="1">
    <location>
        <begin position="88"/>
        <end position="111"/>
    </location>
</feature>
<dbReference type="AlphaFoldDB" id="A0A7D5KLQ2"/>
<protein>
    <submittedName>
        <fullName evidence="2">Uncharacterized protein</fullName>
    </submittedName>
</protein>
<dbReference type="OrthoDB" id="331579at2157"/>
<accession>A0A7D5KLQ2</accession>
<keyword evidence="3" id="KW-1185">Reference proteome</keyword>
<proteinExistence type="predicted"/>
<reference evidence="2 3" key="1">
    <citation type="submission" date="2020-07" db="EMBL/GenBank/DDBJ databases">
        <title>Gai3-2, isolated from salt lake.</title>
        <authorList>
            <person name="Cui H."/>
            <person name="Shi X."/>
        </authorList>
    </citation>
    <scope>NUCLEOTIDE SEQUENCE [LARGE SCALE GENOMIC DNA]</scope>
    <source>
        <strain evidence="2 3">Gai3-2</strain>
    </source>
</reference>
<dbReference type="EMBL" id="CP058529">
    <property type="protein sequence ID" value="QLG27715.1"/>
    <property type="molecule type" value="Genomic_DNA"/>
</dbReference>
<dbReference type="KEGG" id="halg:HUG10_09190"/>